<accession>A0A0A0BWD0</accession>
<comment type="caution">
    <text evidence="2">The sequence shown here is derived from an EMBL/GenBank/DDBJ whole genome shotgun (WGS) entry which is preliminary data.</text>
</comment>
<evidence type="ECO:0000313" key="2">
    <source>
        <dbReference type="EMBL" id="KGM12693.1"/>
    </source>
</evidence>
<name>A0A0A0BWD0_9CELL</name>
<protein>
    <submittedName>
        <fullName evidence="2">Uncharacterized protein</fullName>
    </submittedName>
</protein>
<keyword evidence="3" id="KW-1185">Reference proteome</keyword>
<dbReference type="AlphaFoldDB" id="A0A0A0BWD0"/>
<gene>
    <name evidence="2" type="ORF">N868_07065</name>
</gene>
<reference evidence="2 3" key="2">
    <citation type="journal article" date="2015" name="Stand. Genomic Sci.">
        <title>Draft genome sequence of Cellulomonas carbonis T26(T) and comparative analysis of six Cellulomonas genomes.</title>
        <authorList>
            <person name="Zhuang W."/>
            <person name="Zhang S."/>
            <person name="Xia X."/>
            <person name="Wang G."/>
        </authorList>
    </citation>
    <scope>NUCLEOTIDE SEQUENCE [LARGE SCALE GENOMIC DNA]</scope>
    <source>
        <strain evidence="2 3">T26</strain>
    </source>
</reference>
<reference evidence="2 3" key="1">
    <citation type="submission" date="2013-08" db="EMBL/GenBank/DDBJ databases">
        <title>Genome sequencing of Cellulomonas carbonis T26.</title>
        <authorList>
            <person name="Chen F."/>
            <person name="Li Y."/>
            <person name="Wang G."/>
        </authorList>
    </citation>
    <scope>NUCLEOTIDE SEQUENCE [LARGE SCALE GENOMIC DNA]</scope>
    <source>
        <strain evidence="2 3">T26</strain>
    </source>
</reference>
<organism evidence="2 3">
    <name type="scientific">Cellulomonas carbonis T26</name>
    <dbReference type="NCBI Taxonomy" id="947969"/>
    <lineage>
        <taxon>Bacteria</taxon>
        <taxon>Bacillati</taxon>
        <taxon>Actinomycetota</taxon>
        <taxon>Actinomycetes</taxon>
        <taxon>Micrococcales</taxon>
        <taxon>Cellulomonadaceae</taxon>
        <taxon>Cellulomonas</taxon>
    </lineage>
</organism>
<proteinExistence type="predicted"/>
<dbReference type="RefSeq" id="WP_043602208.1">
    <property type="nucleotide sequence ID" value="NZ_AXCY01000002.1"/>
</dbReference>
<keyword evidence="1" id="KW-0472">Membrane</keyword>
<dbReference type="EMBL" id="AXCY01000002">
    <property type="protein sequence ID" value="KGM12693.1"/>
    <property type="molecule type" value="Genomic_DNA"/>
</dbReference>
<evidence type="ECO:0000313" key="3">
    <source>
        <dbReference type="Proteomes" id="UP000029839"/>
    </source>
</evidence>
<keyword evidence="1" id="KW-0812">Transmembrane</keyword>
<feature type="transmembrane region" description="Helical" evidence="1">
    <location>
        <begin position="33"/>
        <end position="51"/>
    </location>
</feature>
<evidence type="ECO:0000256" key="1">
    <source>
        <dbReference type="SAM" id="Phobius"/>
    </source>
</evidence>
<keyword evidence="1" id="KW-1133">Transmembrane helix</keyword>
<sequence>MIIIAGVVVFASTVALIIGTTVATDTAALLLQNFGAVLLSIGLISIAYDLFVRESYTAELFDLTNTAQSLRNLGLLDATVETAVDWERIFRGTHSIKVVVAAGDRMVSLWPEILAATSGRPITIDCVVNDPKGPHATEVADMRGASIDESQAQLSSQRRAIEKLWDAYARDASTCKGSRIRLAYAEQTIAYEYIHTDSAVVILLDRALTRKLGEKRIALVMDPAHTRPPAEWWYSQFNERPGATVFEGEVK</sequence>
<dbReference type="Proteomes" id="UP000029839">
    <property type="component" value="Unassembled WGS sequence"/>
</dbReference>